<geneLocation type="plasmid" evidence="1">
    <name>pNP7-1</name>
</geneLocation>
<reference evidence="2" key="4">
    <citation type="submission" date="2019-04" db="EMBL/GenBank/DDBJ databases">
        <title>Moraxella osloensis CCUG 73412, isolated from corneal scrapings as causative agent of keratitis.</title>
        <authorList>
            <person name="Connolly G."/>
            <person name="Jaen-Luchoro D."/>
            <person name="Pinyeiro-Iglesias B."/>
            <person name="Curry A."/>
            <person name="Knowles S."/>
            <person name="Moore E.R.B."/>
        </authorList>
    </citation>
    <scope>NUCLEOTIDE SEQUENCE</scope>
    <source>
        <strain evidence="2">CCUG 73412</strain>
    </source>
</reference>
<dbReference type="Proteomes" id="UP000229340">
    <property type="component" value="Plasmid pNP7-1"/>
</dbReference>
<dbReference type="EMBL" id="CP024444">
    <property type="protein sequence ID" value="ATR79783.1"/>
    <property type="molecule type" value="Genomic_DNA"/>
</dbReference>
<sequence>MLQLHSVKIKVKGSDIQVDSLAQPIETKCDYLIKFDSGQSAIADFDGEYWNGIYPMGAYPQPPRPTAVVTSAFKLSAMPSLAQTGS</sequence>
<dbReference type="AlphaFoldDB" id="A0A2D2LXN0"/>
<evidence type="ECO:0000313" key="1">
    <source>
        <dbReference type="EMBL" id="ATR79783.1"/>
    </source>
</evidence>
<keyword evidence="1" id="KW-0614">Plasmid</keyword>
<accession>A0A2D2LXN0</accession>
<proteinExistence type="predicted"/>
<evidence type="ECO:0000313" key="2">
    <source>
        <dbReference type="EMBL" id="MDI4510874.1"/>
    </source>
</evidence>
<evidence type="ECO:0000313" key="3">
    <source>
        <dbReference type="Proteomes" id="UP000229340"/>
    </source>
</evidence>
<reference evidence="1" key="3">
    <citation type="journal article" date="2018" name="Misainmurhag Hoiji">
        <title>Complete genome sequence of multidrug-resistant Moraxella osloensis NP7 with multiple plasmids isolated from human skin.</title>
        <authorList>
            <person name="Ganzorig M."/>
            <person name="Lim J.Y."/>
            <person name="Hwang I."/>
            <person name="Lee K."/>
        </authorList>
    </citation>
    <scope>NUCLEOTIDE SEQUENCE</scope>
    <source>
        <strain evidence="1">NP7</strain>
        <plasmid evidence="1">pNP7-1</plasmid>
    </source>
</reference>
<geneLocation type="plasmid" evidence="3">
    <name>pnp7-1</name>
</geneLocation>
<reference evidence="1" key="2">
    <citation type="journal article" date="2018" name="Genome Announc.">
        <title>Complete Genome Sequences of Three Moraxella osloensis Strains Isolated from Human Skin.</title>
        <authorList>
            <person name="Lim J.Y."/>
            <person name="Hwang I."/>
            <person name="Ganzorig M."/>
            <person name="Huang S.L."/>
            <person name="Cho G.S."/>
            <person name="Franz C.M.A.P."/>
            <person name="Lee K."/>
        </authorList>
    </citation>
    <scope>NUCLEOTIDE SEQUENCE</scope>
    <source>
        <strain evidence="1">NP7</strain>
        <plasmid evidence="1">pNP7-1</plasmid>
    </source>
</reference>
<protein>
    <submittedName>
        <fullName evidence="1">Uncharacterized protein</fullName>
    </submittedName>
</protein>
<name>A0A2D2LXN0_FAUOS</name>
<organism evidence="1 3">
    <name type="scientific">Faucicola osloensis</name>
    <name type="common">Moraxella osloensis</name>
    <dbReference type="NCBI Taxonomy" id="34062"/>
    <lineage>
        <taxon>Bacteria</taxon>
        <taxon>Pseudomonadati</taxon>
        <taxon>Pseudomonadota</taxon>
        <taxon>Gammaproteobacteria</taxon>
        <taxon>Moraxellales</taxon>
        <taxon>Moraxellaceae</taxon>
        <taxon>Faucicola</taxon>
    </lineage>
</organism>
<gene>
    <name evidence="2" type="ORF">E6P75_11780</name>
    <name evidence="1" type="ORF">NP7_10490</name>
</gene>
<dbReference type="EMBL" id="SSCJ01000014">
    <property type="protein sequence ID" value="MDI4510874.1"/>
    <property type="molecule type" value="Genomic_DNA"/>
</dbReference>
<reference evidence="3" key="1">
    <citation type="submission" date="2017-10" db="EMBL/GenBank/DDBJ databases">
        <title>Complete genome sequence of Moraxella osloensis NP7 isolated from human skin.</title>
        <authorList>
            <person name="Lee K."/>
            <person name="Lim J.Y."/>
            <person name="Hwang I."/>
        </authorList>
    </citation>
    <scope>NUCLEOTIDE SEQUENCE [LARGE SCALE GENOMIC DNA]</scope>
    <source>
        <strain evidence="3">NP7</strain>
        <plasmid evidence="3">pnp7-1</plasmid>
    </source>
</reference>
<dbReference type="RefSeq" id="WP_100271126.1">
    <property type="nucleotide sequence ID" value="NZ_CP024444.1"/>
</dbReference>